<proteinExistence type="predicted"/>
<organism evidence="2 3">
    <name type="scientific">Phyllostomus discolor</name>
    <name type="common">pale spear-nosed bat</name>
    <dbReference type="NCBI Taxonomy" id="89673"/>
    <lineage>
        <taxon>Eukaryota</taxon>
        <taxon>Metazoa</taxon>
        <taxon>Chordata</taxon>
        <taxon>Craniata</taxon>
        <taxon>Vertebrata</taxon>
        <taxon>Euteleostomi</taxon>
        <taxon>Mammalia</taxon>
        <taxon>Eutheria</taxon>
        <taxon>Laurasiatheria</taxon>
        <taxon>Chiroptera</taxon>
        <taxon>Yangochiroptera</taxon>
        <taxon>Phyllostomidae</taxon>
        <taxon>Phyllostominae</taxon>
        <taxon>Phyllostomus</taxon>
    </lineage>
</organism>
<accession>A0A833YKH3</accession>
<feature type="region of interest" description="Disordered" evidence="1">
    <location>
        <begin position="1"/>
        <end position="70"/>
    </location>
</feature>
<feature type="compositionally biased region" description="Low complexity" evidence="1">
    <location>
        <begin position="45"/>
        <end position="65"/>
    </location>
</feature>
<evidence type="ECO:0000313" key="2">
    <source>
        <dbReference type="EMBL" id="KAF6074855.1"/>
    </source>
</evidence>
<sequence>MSQQKQQPLESSQASKCPRLQDPHPSLTSCSAPCCTPHSGGCGSGSQSSRTQSQSSTRRASQQPRCLRGGTVYNIKEKEC</sequence>
<name>A0A833YKH3_9CHIR</name>
<feature type="compositionally biased region" description="Polar residues" evidence="1">
    <location>
        <begin position="1"/>
        <end position="15"/>
    </location>
</feature>
<dbReference type="InterPro" id="IPR031716">
    <property type="entry name" value="LCE6A"/>
</dbReference>
<dbReference type="EMBL" id="JABVXQ010000015">
    <property type="protein sequence ID" value="KAF6074855.1"/>
    <property type="molecule type" value="Genomic_DNA"/>
</dbReference>
<evidence type="ECO:0000313" key="3">
    <source>
        <dbReference type="Proteomes" id="UP000664940"/>
    </source>
</evidence>
<evidence type="ECO:0000256" key="1">
    <source>
        <dbReference type="SAM" id="MobiDB-lite"/>
    </source>
</evidence>
<dbReference type="Proteomes" id="UP000664940">
    <property type="component" value="Unassembled WGS sequence"/>
</dbReference>
<dbReference type="AlphaFoldDB" id="A0A833YKH3"/>
<reference evidence="2 3" key="1">
    <citation type="journal article" date="2020" name="Nature">
        <title>Six reference-quality genomes reveal evolution of bat adaptations.</title>
        <authorList>
            <person name="Jebb D."/>
            <person name="Huang Z."/>
            <person name="Pippel M."/>
            <person name="Hughes G.M."/>
            <person name="Lavrichenko K."/>
            <person name="Devanna P."/>
            <person name="Winkler S."/>
            <person name="Jermiin L.S."/>
            <person name="Skirmuntt E.C."/>
            <person name="Katzourakis A."/>
            <person name="Burkitt-Gray L."/>
            <person name="Ray D.A."/>
            <person name="Sullivan K.A.M."/>
            <person name="Roscito J.G."/>
            <person name="Kirilenko B.M."/>
            <person name="Davalos L.M."/>
            <person name="Corthals A.P."/>
            <person name="Power M.L."/>
            <person name="Jones G."/>
            <person name="Ransome R.D."/>
            <person name="Dechmann D.K.N."/>
            <person name="Locatelli A.G."/>
            <person name="Puechmaille S.J."/>
            <person name="Fedrigo O."/>
            <person name="Jarvis E.D."/>
            <person name="Hiller M."/>
            <person name="Vernes S.C."/>
            <person name="Myers E.W."/>
            <person name="Teeling E.C."/>
        </authorList>
    </citation>
    <scope>NUCLEOTIDE SEQUENCE [LARGE SCALE GENOMIC DNA]</scope>
    <source>
        <strain evidence="2">Bat1K_MPI-CBG_1</strain>
    </source>
</reference>
<gene>
    <name evidence="2" type="ORF">HJG60_007545</name>
</gene>
<protein>
    <submittedName>
        <fullName evidence="2">Late cornified envelope 6A</fullName>
    </submittedName>
</protein>
<dbReference type="Pfam" id="PF15858">
    <property type="entry name" value="LCE6A"/>
    <property type="match status" value="1"/>
</dbReference>
<comment type="caution">
    <text evidence="2">The sequence shown here is derived from an EMBL/GenBank/DDBJ whole genome shotgun (WGS) entry which is preliminary data.</text>
</comment>